<dbReference type="Proteomes" id="UP000776276">
    <property type="component" value="Unassembled WGS sequence"/>
</dbReference>
<evidence type="ECO:0000256" key="1">
    <source>
        <dbReference type="SAM" id="MobiDB-lite"/>
    </source>
</evidence>
<organism evidence="3 4">
    <name type="scientific">Sphingomonas quercus</name>
    <dbReference type="NCBI Taxonomy" id="2842451"/>
    <lineage>
        <taxon>Bacteria</taxon>
        <taxon>Pseudomonadati</taxon>
        <taxon>Pseudomonadota</taxon>
        <taxon>Alphaproteobacteria</taxon>
        <taxon>Sphingomonadales</taxon>
        <taxon>Sphingomonadaceae</taxon>
        <taxon>Sphingomonas</taxon>
    </lineage>
</organism>
<name>A0ABS6BHL7_9SPHN</name>
<protein>
    <submittedName>
        <fullName evidence="3">DUF1134 domain-containing protein</fullName>
    </submittedName>
</protein>
<feature type="compositionally biased region" description="Pro residues" evidence="1">
    <location>
        <begin position="53"/>
        <end position="77"/>
    </location>
</feature>
<feature type="signal peptide" evidence="2">
    <location>
        <begin position="1"/>
        <end position="24"/>
    </location>
</feature>
<dbReference type="Pfam" id="PF06577">
    <property type="entry name" value="EipA"/>
    <property type="match status" value="1"/>
</dbReference>
<dbReference type="EMBL" id="JAHKRT010000002">
    <property type="protein sequence ID" value="MBU3077307.1"/>
    <property type="molecule type" value="Genomic_DNA"/>
</dbReference>
<accession>A0ABS6BHL7</accession>
<feature type="chain" id="PRO_5045994065" evidence="2">
    <location>
        <begin position="25"/>
        <end position="252"/>
    </location>
</feature>
<comment type="caution">
    <text evidence="3">The sequence shown here is derived from an EMBL/GenBank/DDBJ whole genome shotgun (WGS) entry which is preliminary data.</text>
</comment>
<feature type="compositionally biased region" description="Low complexity" evidence="1">
    <location>
        <begin position="25"/>
        <end position="41"/>
    </location>
</feature>
<feature type="region of interest" description="Disordered" evidence="1">
    <location>
        <begin position="25"/>
        <end position="91"/>
    </location>
</feature>
<dbReference type="RefSeq" id="WP_216321283.1">
    <property type="nucleotide sequence ID" value="NZ_JAHKRT010000002.1"/>
</dbReference>
<gene>
    <name evidence="3" type="ORF">KOF26_05440</name>
</gene>
<sequence>MPVSSTPIRLAALVLLAAPGLAQAQIRTSDPSSPDVAASAARGSDGWSQPVDPGAPDPAGQPAPPPVAAPAPAPQQPAPAGVADGGCGQPGKASFRDEEIFGAAERVFGDGTQGIAKFVQDVLKKQGCPTAYIAGREAGGAIGIGLRYGQGDLYHKVEGQQPIYWTGPSLGLDIGGAGSKVLILVYNLYDSEELFERFPLVEGNLYAVGGFTASYLRRGDVALVPIRLGVGWRFGASVGYMNFSHKGKVLPF</sequence>
<evidence type="ECO:0000313" key="4">
    <source>
        <dbReference type="Proteomes" id="UP000776276"/>
    </source>
</evidence>
<reference evidence="3 4" key="1">
    <citation type="submission" date="2021-06" db="EMBL/GenBank/DDBJ databases">
        <title>Sphingomonas sp. XMGL2, whole genome shotgun sequencing project.</title>
        <authorList>
            <person name="Zhao G."/>
            <person name="Shen L."/>
        </authorList>
    </citation>
    <scope>NUCLEOTIDE SEQUENCE [LARGE SCALE GENOMIC DNA]</scope>
    <source>
        <strain evidence="3 4">XMGL2</strain>
    </source>
</reference>
<dbReference type="InterPro" id="IPR008325">
    <property type="entry name" value="EipA-like"/>
</dbReference>
<evidence type="ECO:0000256" key="2">
    <source>
        <dbReference type="SAM" id="SignalP"/>
    </source>
</evidence>
<proteinExistence type="predicted"/>
<keyword evidence="4" id="KW-1185">Reference proteome</keyword>
<evidence type="ECO:0000313" key="3">
    <source>
        <dbReference type="EMBL" id="MBU3077307.1"/>
    </source>
</evidence>
<keyword evidence="2" id="KW-0732">Signal</keyword>